<accession>A0AAD7FWP0</accession>
<comment type="caution">
    <text evidence="1">The sequence shown here is derived from an EMBL/GenBank/DDBJ whole genome shotgun (WGS) entry which is preliminary data.</text>
</comment>
<gene>
    <name evidence="1" type="ORF">FB45DRAFT_892596</name>
</gene>
<keyword evidence="2" id="KW-1185">Reference proteome</keyword>
<dbReference type="Proteomes" id="UP001221142">
    <property type="component" value="Unassembled WGS sequence"/>
</dbReference>
<name>A0AAD7FWP0_9AGAR</name>
<evidence type="ECO:0000313" key="2">
    <source>
        <dbReference type="Proteomes" id="UP001221142"/>
    </source>
</evidence>
<dbReference type="AlphaFoldDB" id="A0AAD7FWP0"/>
<reference evidence="1" key="1">
    <citation type="submission" date="2023-03" db="EMBL/GenBank/DDBJ databases">
        <title>Massive genome expansion in bonnet fungi (Mycena s.s.) driven by repeated elements and novel gene families across ecological guilds.</title>
        <authorList>
            <consortium name="Lawrence Berkeley National Laboratory"/>
            <person name="Harder C.B."/>
            <person name="Miyauchi S."/>
            <person name="Viragh M."/>
            <person name="Kuo A."/>
            <person name="Thoen E."/>
            <person name="Andreopoulos B."/>
            <person name="Lu D."/>
            <person name="Skrede I."/>
            <person name="Drula E."/>
            <person name="Henrissat B."/>
            <person name="Morin E."/>
            <person name="Kohler A."/>
            <person name="Barry K."/>
            <person name="LaButti K."/>
            <person name="Morin E."/>
            <person name="Salamov A."/>
            <person name="Lipzen A."/>
            <person name="Mereny Z."/>
            <person name="Hegedus B."/>
            <person name="Baldrian P."/>
            <person name="Stursova M."/>
            <person name="Weitz H."/>
            <person name="Taylor A."/>
            <person name="Grigoriev I.V."/>
            <person name="Nagy L.G."/>
            <person name="Martin F."/>
            <person name="Kauserud H."/>
        </authorList>
    </citation>
    <scope>NUCLEOTIDE SEQUENCE</scope>
    <source>
        <strain evidence="1">9284</strain>
    </source>
</reference>
<evidence type="ECO:0000313" key="1">
    <source>
        <dbReference type="EMBL" id="KAJ7647164.1"/>
    </source>
</evidence>
<dbReference type="EMBL" id="JARKIF010000002">
    <property type="protein sequence ID" value="KAJ7647164.1"/>
    <property type="molecule type" value="Genomic_DNA"/>
</dbReference>
<sequence>MKLFDSKKNPVPDRVVKHLQNRWPDATEQEIQKSFSELEDCKEDAVAYIEEEIEIFDRFGDQVNALQAARPDHVPLQDLTTYPVGQFMVFYHPTYLVDCLPAVDVGHYPFTWSFYLGRTEDKASIIEYPHWKANGIRVQILYGGKFRDCPQGLTFPHARVRLYKKGWNGNKAVEMIFPPDPTLSQTTGLVTVLLPLPTPPVRN</sequence>
<proteinExistence type="predicted"/>
<organism evidence="1 2">
    <name type="scientific">Roridomyces roridus</name>
    <dbReference type="NCBI Taxonomy" id="1738132"/>
    <lineage>
        <taxon>Eukaryota</taxon>
        <taxon>Fungi</taxon>
        <taxon>Dikarya</taxon>
        <taxon>Basidiomycota</taxon>
        <taxon>Agaricomycotina</taxon>
        <taxon>Agaricomycetes</taxon>
        <taxon>Agaricomycetidae</taxon>
        <taxon>Agaricales</taxon>
        <taxon>Marasmiineae</taxon>
        <taxon>Mycenaceae</taxon>
        <taxon>Roridomyces</taxon>
    </lineage>
</organism>
<protein>
    <submittedName>
        <fullName evidence="1">Uncharacterized protein</fullName>
    </submittedName>
</protein>